<evidence type="ECO:0000259" key="4">
    <source>
        <dbReference type="PROSITE" id="PS50893"/>
    </source>
</evidence>
<dbReference type="Proteomes" id="UP000008701">
    <property type="component" value="Chromosome"/>
</dbReference>
<dbReference type="PROSITE" id="PS00211">
    <property type="entry name" value="ABC_TRANSPORTER_1"/>
    <property type="match status" value="1"/>
</dbReference>
<dbReference type="STRING" id="290317.Cpha266_0147"/>
<gene>
    <name evidence="5" type="ordered locus">Cpha266_0147</name>
</gene>
<sequence>MKTTMNGIAAPEKPLLEIRDVSKTFMKDGKEFLVLERVNLSINEGEFVCILGPTGCGKSVTLQIVAGLLEQSSGSVILDGKEEHGPGPHKGMVFQEYALLPWRTVVENVEIGLELKGISKKERRRIAEEQLDLVGLKGAESRMVHEISGGMRQRAAIARALANRPKILLMDEPFEALDALTKEEMQIQILKAWEKTKTTIFFVTHDVDEAIFLSDKLCVMDINPGRVKKIITNTLPRPRHELVCRTDKAFCEMRDQIIQLYSSLKDEELDLVF</sequence>
<keyword evidence="1" id="KW-0813">Transport</keyword>
<dbReference type="InterPro" id="IPR017871">
    <property type="entry name" value="ABC_transporter-like_CS"/>
</dbReference>
<dbReference type="PROSITE" id="PS50893">
    <property type="entry name" value="ABC_TRANSPORTER_2"/>
    <property type="match status" value="1"/>
</dbReference>
<dbReference type="InterPro" id="IPR050166">
    <property type="entry name" value="ABC_transporter_ATP-bind"/>
</dbReference>
<dbReference type="GO" id="GO:0016887">
    <property type="term" value="F:ATP hydrolysis activity"/>
    <property type="evidence" value="ECO:0007669"/>
    <property type="project" value="InterPro"/>
</dbReference>
<dbReference type="InterPro" id="IPR027417">
    <property type="entry name" value="P-loop_NTPase"/>
</dbReference>
<dbReference type="GO" id="GO:0005524">
    <property type="term" value="F:ATP binding"/>
    <property type="evidence" value="ECO:0007669"/>
    <property type="project" value="UniProtKB-KW"/>
</dbReference>
<dbReference type="AlphaFoldDB" id="A1BCU0"/>
<dbReference type="Gene3D" id="3.40.50.300">
    <property type="entry name" value="P-loop containing nucleotide triphosphate hydrolases"/>
    <property type="match status" value="1"/>
</dbReference>
<feature type="domain" description="ABC transporter" evidence="4">
    <location>
        <begin position="16"/>
        <end position="247"/>
    </location>
</feature>
<dbReference type="SUPFAM" id="SSF52540">
    <property type="entry name" value="P-loop containing nucleoside triphosphate hydrolases"/>
    <property type="match status" value="1"/>
</dbReference>
<dbReference type="PANTHER" id="PTHR42788:SF13">
    <property type="entry name" value="ALIPHATIC SULFONATES IMPORT ATP-BINDING PROTEIN SSUB"/>
    <property type="match status" value="1"/>
</dbReference>
<evidence type="ECO:0000256" key="2">
    <source>
        <dbReference type="ARBA" id="ARBA00022741"/>
    </source>
</evidence>
<dbReference type="EMBL" id="CP000492">
    <property type="protein sequence ID" value="ABL64217.1"/>
    <property type="molecule type" value="Genomic_DNA"/>
</dbReference>
<dbReference type="PANTHER" id="PTHR42788">
    <property type="entry name" value="TAURINE IMPORT ATP-BINDING PROTEIN-RELATED"/>
    <property type="match status" value="1"/>
</dbReference>
<name>A1BCU0_CHLPD</name>
<evidence type="ECO:0000256" key="1">
    <source>
        <dbReference type="ARBA" id="ARBA00022448"/>
    </source>
</evidence>
<evidence type="ECO:0000256" key="3">
    <source>
        <dbReference type="ARBA" id="ARBA00022840"/>
    </source>
</evidence>
<reference evidence="5 6" key="1">
    <citation type="submission" date="2006-12" db="EMBL/GenBank/DDBJ databases">
        <title>Complete sequence of Chlorobium phaeobacteroides DSM 266.</title>
        <authorList>
            <consortium name="US DOE Joint Genome Institute"/>
            <person name="Copeland A."/>
            <person name="Lucas S."/>
            <person name="Lapidus A."/>
            <person name="Barry K."/>
            <person name="Detter J.C."/>
            <person name="Glavina del Rio T."/>
            <person name="Hammon N."/>
            <person name="Israni S."/>
            <person name="Pitluck S."/>
            <person name="Goltsman E."/>
            <person name="Schmutz J."/>
            <person name="Larimer F."/>
            <person name="Land M."/>
            <person name="Hauser L."/>
            <person name="Mikhailova N."/>
            <person name="Li T."/>
            <person name="Overmann J."/>
            <person name="Bryant D.A."/>
            <person name="Richardson P."/>
        </authorList>
    </citation>
    <scope>NUCLEOTIDE SEQUENCE [LARGE SCALE GENOMIC DNA]</scope>
    <source>
        <strain evidence="5 6">DSM 266</strain>
    </source>
</reference>
<dbReference type="SMART" id="SM00382">
    <property type="entry name" value="AAA"/>
    <property type="match status" value="1"/>
</dbReference>
<dbReference type="RefSeq" id="WP_011744057.1">
    <property type="nucleotide sequence ID" value="NC_008639.1"/>
</dbReference>
<dbReference type="InterPro" id="IPR003593">
    <property type="entry name" value="AAA+_ATPase"/>
</dbReference>
<dbReference type="Pfam" id="PF00005">
    <property type="entry name" value="ABC_tran"/>
    <property type="match status" value="1"/>
</dbReference>
<organism evidence="5 6">
    <name type="scientific">Chlorobium phaeobacteroides (strain DSM 266 / SMG 266 / 2430)</name>
    <dbReference type="NCBI Taxonomy" id="290317"/>
    <lineage>
        <taxon>Bacteria</taxon>
        <taxon>Pseudomonadati</taxon>
        <taxon>Chlorobiota</taxon>
        <taxon>Chlorobiia</taxon>
        <taxon>Chlorobiales</taxon>
        <taxon>Chlorobiaceae</taxon>
        <taxon>Chlorobium/Pelodictyon group</taxon>
        <taxon>Chlorobium</taxon>
    </lineage>
</organism>
<keyword evidence="2" id="KW-0547">Nucleotide-binding</keyword>
<dbReference type="InterPro" id="IPR003439">
    <property type="entry name" value="ABC_transporter-like_ATP-bd"/>
</dbReference>
<proteinExistence type="predicted"/>
<evidence type="ECO:0000313" key="6">
    <source>
        <dbReference type="Proteomes" id="UP000008701"/>
    </source>
</evidence>
<keyword evidence="6" id="KW-1185">Reference proteome</keyword>
<protein>
    <submittedName>
        <fullName evidence="5">ABC transporter related protein</fullName>
    </submittedName>
</protein>
<dbReference type="KEGG" id="cph:Cpha266_0147"/>
<dbReference type="eggNOG" id="COG1116">
    <property type="taxonomic scope" value="Bacteria"/>
</dbReference>
<evidence type="ECO:0000313" key="5">
    <source>
        <dbReference type="EMBL" id="ABL64217.1"/>
    </source>
</evidence>
<dbReference type="CDD" id="cd03293">
    <property type="entry name" value="ABC_NrtD_SsuB_transporters"/>
    <property type="match status" value="1"/>
</dbReference>
<keyword evidence="3" id="KW-0067">ATP-binding</keyword>
<dbReference type="HOGENOM" id="CLU_000604_1_22_10"/>
<accession>A1BCU0</accession>